<organism evidence="2 4">
    <name type="scientific">Rotaria sordida</name>
    <dbReference type="NCBI Taxonomy" id="392033"/>
    <lineage>
        <taxon>Eukaryota</taxon>
        <taxon>Metazoa</taxon>
        <taxon>Spiralia</taxon>
        <taxon>Gnathifera</taxon>
        <taxon>Rotifera</taxon>
        <taxon>Eurotatoria</taxon>
        <taxon>Bdelloidea</taxon>
        <taxon>Philodinida</taxon>
        <taxon>Philodinidae</taxon>
        <taxon>Rotaria</taxon>
    </lineage>
</organism>
<feature type="compositionally biased region" description="Polar residues" evidence="1">
    <location>
        <begin position="242"/>
        <end position="257"/>
    </location>
</feature>
<gene>
    <name evidence="3" type="ORF">JXQ802_LOCUS43126</name>
    <name evidence="2" type="ORF">PYM288_LOCUS26618</name>
</gene>
<evidence type="ECO:0000313" key="4">
    <source>
        <dbReference type="Proteomes" id="UP000663854"/>
    </source>
</evidence>
<dbReference type="AlphaFoldDB" id="A0A814Z1J9"/>
<sequence length="269" mass="31526">MCDYFDWNDDDKKLMISLRYCSHEICVALTQPTYWQELTKSTSISILTKGHFVPKELEGIIANDDPSRLQLILQREHEEDKKRLEEISWIIYRRFFADPRKDPELNGYDRDTDKIIVSASLYNSLSILRFHTNQYLLGVGNNKIIDIENLLGISITIDQSLPNFYRFLTPSNKDTTITNLFIVLIKTLVKQAQYQYLIAFTFRHAPSIVRSVIRMKEFNEPVQLQYAKNYKRKRAEQDEKQSITSNTKKSKADSNQNVKDEITPDEKIC</sequence>
<feature type="region of interest" description="Disordered" evidence="1">
    <location>
        <begin position="231"/>
        <end position="269"/>
    </location>
</feature>
<proteinExistence type="predicted"/>
<dbReference type="Proteomes" id="UP000663870">
    <property type="component" value="Unassembled WGS sequence"/>
</dbReference>
<name>A0A814Z1J9_9BILA</name>
<dbReference type="EMBL" id="CAJNOL010003045">
    <property type="protein sequence ID" value="CAF1543591.1"/>
    <property type="molecule type" value="Genomic_DNA"/>
</dbReference>
<reference evidence="2" key="1">
    <citation type="submission" date="2021-02" db="EMBL/GenBank/DDBJ databases">
        <authorList>
            <person name="Nowell W R."/>
        </authorList>
    </citation>
    <scope>NUCLEOTIDE SEQUENCE</scope>
</reference>
<keyword evidence="5" id="KW-1185">Reference proteome</keyword>
<comment type="caution">
    <text evidence="2">The sequence shown here is derived from an EMBL/GenBank/DDBJ whole genome shotgun (WGS) entry which is preliminary data.</text>
</comment>
<accession>A0A814Z1J9</accession>
<evidence type="ECO:0000256" key="1">
    <source>
        <dbReference type="SAM" id="MobiDB-lite"/>
    </source>
</evidence>
<evidence type="ECO:0000313" key="3">
    <source>
        <dbReference type="EMBL" id="CAF1543591.1"/>
    </source>
</evidence>
<protein>
    <submittedName>
        <fullName evidence="2">Uncharacterized protein</fullName>
    </submittedName>
</protein>
<evidence type="ECO:0000313" key="2">
    <source>
        <dbReference type="EMBL" id="CAF1235809.1"/>
    </source>
</evidence>
<dbReference type="EMBL" id="CAJNOH010001621">
    <property type="protein sequence ID" value="CAF1235809.1"/>
    <property type="molecule type" value="Genomic_DNA"/>
</dbReference>
<evidence type="ECO:0000313" key="5">
    <source>
        <dbReference type="Proteomes" id="UP000663870"/>
    </source>
</evidence>
<feature type="compositionally biased region" description="Basic and acidic residues" evidence="1">
    <location>
        <begin position="258"/>
        <end position="269"/>
    </location>
</feature>
<dbReference type="Proteomes" id="UP000663854">
    <property type="component" value="Unassembled WGS sequence"/>
</dbReference>